<feature type="transmembrane region" description="Helical" evidence="1">
    <location>
        <begin position="12"/>
        <end position="34"/>
    </location>
</feature>
<dbReference type="InterPro" id="IPR021836">
    <property type="entry name" value="DUF3429"/>
</dbReference>
<feature type="transmembrane region" description="Helical" evidence="1">
    <location>
        <begin position="87"/>
        <end position="114"/>
    </location>
</feature>
<comment type="caution">
    <text evidence="2">The sequence shown here is derived from an EMBL/GenBank/DDBJ whole genome shotgun (WGS) entry which is preliminary data.</text>
</comment>
<evidence type="ECO:0000256" key="1">
    <source>
        <dbReference type="SAM" id="Phobius"/>
    </source>
</evidence>
<feature type="transmembrane region" description="Helical" evidence="1">
    <location>
        <begin position="134"/>
        <end position="153"/>
    </location>
</feature>
<dbReference type="EMBL" id="LAZR01000024">
    <property type="protein sequence ID" value="KKO04074.1"/>
    <property type="molecule type" value="Genomic_DNA"/>
</dbReference>
<keyword evidence="1" id="KW-0812">Transmembrane</keyword>
<dbReference type="PANTHER" id="PTHR15887:SF1">
    <property type="entry name" value="TRANSMEMBRANE PROTEIN 69"/>
    <property type="match status" value="1"/>
</dbReference>
<gene>
    <name evidence="2" type="ORF">LCGC14_0089680</name>
</gene>
<dbReference type="PANTHER" id="PTHR15887">
    <property type="entry name" value="TRANSMEMBRANE PROTEIN 69"/>
    <property type="match status" value="1"/>
</dbReference>
<feature type="transmembrane region" description="Helical" evidence="1">
    <location>
        <begin position="46"/>
        <end position="66"/>
    </location>
</feature>
<proteinExistence type="predicted"/>
<keyword evidence="1" id="KW-1133">Transmembrane helix</keyword>
<protein>
    <recommendedName>
        <fullName evidence="3">DUF3429 domain-containing protein</fullName>
    </recommendedName>
</protein>
<dbReference type="AlphaFoldDB" id="A0A0F9YI10"/>
<evidence type="ECO:0008006" key="3">
    <source>
        <dbReference type="Google" id="ProtNLM"/>
    </source>
</evidence>
<name>A0A0F9YI10_9ZZZZ</name>
<organism evidence="2">
    <name type="scientific">marine sediment metagenome</name>
    <dbReference type="NCBI Taxonomy" id="412755"/>
    <lineage>
        <taxon>unclassified sequences</taxon>
        <taxon>metagenomes</taxon>
        <taxon>ecological metagenomes</taxon>
    </lineage>
</organism>
<accession>A0A0F9YI10</accession>
<evidence type="ECO:0000313" key="2">
    <source>
        <dbReference type="EMBL" id="KKO04074.1"/>
    </source>
</evidence>
<reference evidence="2" key="1">
    <citation type="journal article" date="2015" name="Nature">
        <title>Complex archaea that bridge the gap between prokaryotes and eukaryotes.</title>
        <authorList>
            <person name="Spang A."/>
            <person name="Saw J.H."/>
            <person name="Jorgensen S.L."/>
            <person name="Zaremba-Niedzwiedzka K."/>
            <person name="Martijn J."/>
            <person name="Lind A.E."/>
            <person name="van Eijk R."/>
            <person name="Schleper C."/>
            <person name="Guy L."/>
            <person name="Ettema T.J."/>
        </authorList>
    </citation>
    <scope>NUCLEOTIDE SEQUENCE</scope>
</reference>
<keyword evidence="1" id="KW-0472">Membrane</keyword>
<dbReference type="Pfam" id="PF11911">
    <property type="entry name" value="DUF3429"/>
    <property type="match status" value="1"/>
</dbReference>
<sequence length="154" mass="16769">MHPFSATRPPKLALGLGLVGLIPFVSGALGLWVTPEAWRERMLEELLAYAAIILAFMGAIHWGLAMRAEEESSKAPIQLALSVVPPLLGWVGLSLPINLALPVFFFAFATLYFADVWAVRHGLAPMWYPALRKPLSIVVALSLLVAWLAVGRIS</sequence>